<evidence type="ECO:0000313" key="2">
    <source>
        <dbReference type="Proteomes" id="UP000887013"/>
    </source>
</evidence>
<evidence type="ECO:0000313" key="1">
    <source>
        <dbReference type="EMBL" id="GFT89560.1"/>
    </source>
</evidence>
<comment type="caution">
    <text evidence="1">The sequence shown here is derived from an EMBL/GenBank/DDBJ whole genome shotgun (WGS) entry which is preliminary data.</text>
</comment>
<keyword evidence="2" id="KW-1185">Reference proteome</keyword>
<dbReference type="Proteomes" id="UP000887013">
    <property type="component" value="Unassembled WGS sequence"/>
</dbReference>
<dbReference type="EMBL" id="BMAW01120488">
    <property type="protein sequence ID" value="GFT89560.1"/>
    <property type="molecule type" value="Genomic_DNA"/>
</dbReference>
<name>A0A8X6U468_NEPPI</name>
<dbReference type="AlphaFoldDB" id="A0A8X6U468"/>
<organism evidence="1 2">
    <name type="scientific">Nephila pilipes</name>
    <name type="common">Giant wood spider</name>
    <name type="synonym">Nephila maculata</name>
    <dbReference type="NCBI Taxonomy" id="299642"/>
    <lineage>
        <taxon>Eukaryota</taxon>
        <taxon>Metazoa</taxon>
        <taxon>Ecdysozoa</taxon>
        <taxon>Arthropoda</taxon>
        <taxon>Chelicerata</taxon>
        <taxon>Arachnida</taxon>
        <taxon>Araneae</taxon>
        <taxon>Araneomorphae</taxon>
        <taxon>Entelegynae</taxon>
        <taxon>Araneoidea</taxon>
        <taxon>Nephilidae</taxon>
        <taxon>Nephila</taxon>
    </lineage>
</organism>
<proteinExistence type="predicted"/>
<reference evidence="1" key="1">
    <citation type="submission" date="2020-08" db="EMBL/GenBank/DDBJ databases">
        <title>Multicomponent nature underlies the extraordinary mechanical properties of spider dragline silk.</title>
        <authorList>
            <person name="Kono N."/>
            <person name="Nakamura H."/>
            <person name="Mori M."/>
            <person name="Yoshida Y."/>
            <person name="Ohtoshi R."/>
            <person name="Malay A.D."/>
            <person name="Moran D.A.P."/>
            <person name="Tomita M."/>
            <person name="Numata K."/>
            <person name="Arakawa K."/>
        </authorList>
    </citation>
    <scope>NUCLEOTIDE SEQUENCE</scope>
</reference>
<protein>
    <submittedName>
        <fullName evidence="1">Uncharacterized protein</fullName>
    </submittedName>
</protein>
<gene>
    <name evidence="1" type="ORF">NPIL_59531</name>
</gene>
<accession>A0A8X6U468</accession>
<sequence>MCDRDHRLGILMPQSKGGVSILFDDTMLRTVMSSDEMTVRLKRNERLGNSLIPKNSFRTVLFLFENRMKIAICDRE</sequence>